<evidence type="ECO:0000313" key="2">
    <source>
        <dbReference type="EMBL" id="KAG4422251.1"/>
    </source>
</evidence>
<dbReference type="PANTHER" id="PTHR35910">
    <property type="entry name" value="2EXR DOMAIN-CONTAINING PROTEIN"/>
    <property type="match status" value="1"/>
</dbReference>
<organism evidence="2 3">
    <name type="scientific">Cadophora malorum</name>
    <dbReference type="NCBI Taxonomy" id="108018"/>
    <lineage>
        <taxon>Eukaryota</taxon>
        <taxon>Fungi</taxon>
        <taxon>Dikarya</taxon>
        <taxon>Ascomycota</taxon>
        <taxon>Pezizomycotina</taxon>
        <taxon>Leotiomycetes</taxon>
        <taxon>Helotiales</taxon>
        <taxon>Ploettnerulaceae</taxon>
        <taxon>Cadophora</taxon>
    </lineage>
</organism>
<accession>A0A8H7WCE8</accession>
<protein>
    <recommendedName>
        <fullName evidence="1">2EXR domain-containing protein</fullName>
    </recommendedName>
</protein>
<dbReference type="OrthoDB" id="3473305at2759"/>
<keyword evidence="3" id="KW-1185">Reference proteome</keyword>
<dbReference type="EMBL" id="JAFJYH010000052">
    <property type="protein sequence ID" value="KAG4422251.1"/>
    <property type="molecule type" value="Genomic_DNA"/>
</dbReference>
<evidence type="ECO:0000259" key="1">
    <source>
        <dbReference type="Pfam" id="PF20150"/>
    </source>
</evidence>
<dbReference type="PANTHER" id="PTHR35910:SF6">
    <property type="entry name" value="2EXR DOMAIN-CONTAINING PROTEIN"/>
    <property type="match status" value="1"/>
</dbReference>
<dbReference type="Pfam" id="PF20150">
    <property type="entry name" value="2EXR"/>
    <property type="match status" value="1"/>
</dbReference>
<gene>
    <name evidence="2" type="ORF">IFR04_004631</name>
</gene>
<feature type="domain" description="2EXR" evidence="1">
    <location>
        <begin position="6"/>
        <end position="131"/>
    </location>
</feature>
<dbReference type="AlphaFoldDB" id="A0A8H7WCE8"/>
<proteinExistence type="predicted"/>
<dbReference type="Proteomes" id="UP000664132">
    <property type="component" value="Unassembled WGS sequence"/>
</dbReference>
<name>A0A8H7WCE8_9HELO</name>
<reference evidence="2" key="1">
    <citation type="submission" date="2021-02" db="EMBL/GenBank/DDBJ databases">
        <title>Genome sequence Cadophora malorum strain M34.</title>
        <authorList>
            <person name="Stefanovic E."/>
            <person name="Vu D."/>
            <person name="Scully C."/>
            <person name="Dijksterhuis J."/>
            <person name="Roader J."/>
            <person name="Houbraken J."/>
        </authorList>
    </citation>
    <scope>NUCLEOTIDE SEQUENCE</scope>
    <source>
        <strain evidence="2">M34</strain>
    </source>
</reference>
<sequence>MSRETFHPFSKLPTELRLKIWHLAQPDREIIHVTNAKTGVGKLPGPRIYKRRRYLAVSARTVPSLFHACAESRAVALPEYRCGFEPEAGSDEDDLKCRRFIMAMIHRRSRQGESVDLPKREVYWRPEDDVLLIEQDTPARKDLKAACVVLESEAPFGGLQAYGVRHVVLPVEYFGRGDWDPRTCGFTWGVETVYVILERRREDEPEFWEEHLAWFGRWWLKVCKPWRETVGEDAPLEERVPFLPKAVGRFEGEGLASRDLDEARECLMVQEVGAGKSEEDERIHTSRYYQAWS</sequence>
<evidence type="ECO:0000313" key="3">
    <source>
        <dbReference type="Proteomes" id="UP000664132"/>
    </source>
</evidence>
<dbReference type="InterPro" id="IPR045518">
    <property type="entry name" value="2EXR"/>
</dbReference>
<comment type="caution">
    <text evidence="2">The sequence shown here is derived from an EMBL/GenBank/DDBJ whole genome shotgun (WGS) entry which is preliminary data.</text>
</comment>